<dbReference type="AlphaFoldDB" id="A0A2T3IY88"/>
<dbReference type="Pfam" id="PF05960">
    <property type="entry name" value="DUF885"/>
    <property type="match status" value="1"/>
</dbReference>
<dbReference type="InterPro" id="IPR010281">
    <property type="entry name" value="DUF885"/>
</dbReference>
<feature type="signal peptide" evidence="1">
    <location>
        <begin position="1"/>
        <end position="23"/>
    </location>
</feature>
<evidence type="ECO:0000313" key="2">
    <source>
        <dbReference type="EMBL" id="PSU33564.1"/>
    </source>
</evidence>
<dbReference type="EMBL" id="PYMH01000005">
    <property type="protein sequence ID" value="PSU33564.1"/>
    <property type="molecule type" value="Genomic_DNA"/>
</dbReference>
<accession>A0A2T3IY88</accession>
<feature type="chain" id="PRO_5015743639" evidence="1">
    <location>
        <begin position="24"/>
        <end position="678"/>
    </location>
</feature>
<protein>
    <submittedName>
        <fullName evidence="2">DUF885 domain-containing protein</fullName>
    </submittedName>
</protein>
<evidence type="ECO:0000256" key="1">
    <source>
        <dbReference type="SAM" id="SignalP"/>
    </source>
</evidence>
<proteinExistence type="predicted"/>
<dbReference type="PROSITE" id="PS51257">
    <property type="entry name" value="PROKAR_LIPOPROTEIN"/>
    <property type="match status" value="1"/>
</dbReference>
<dbReference type="PANTHER" id="PTHR33361:SF16">
    <property type="entry name" value="DUF885 DOMAIN-CONTAINING PROTEIN"/>
    <property type="match status" value="1"/>
</dbReference>
<dbReference type="PANTHER" id="PTHR33361">
    <property type="entry name" value="GLR0591 PROTEIN"/>
    <property type="match status" value="1"/>
</dbReference>
<keyword evidence="1" id="KW-0732">Signal</keyword>
<name>A0A2T3IY88_9GAMM</name>
<sequence length="678" mass="76095">MKTNKPYPLRPIALAIITLTALAGCNDETTYIEQPKQSQAPAKQMRAVFTDYQDAIDTLDSTEFGQVTDQMASSRQAVDRMYLDKLEAVDRSALSDEDKIYFDTFQFDRNIAIRGASLPNPRFGNFAIPITHFYNYIDWNATTAGAEQESADDYHKHIQVVREFTAWTNNLHSQYAMGIVDQARLPKILANRLIESTEKALAIDTDPYGLLRLGLKDIRQHSDQYDSSFIAEYEKAVDDAANAVSGLVDFLKTDYVDGARGVGSEEDTNIGWGDLPNGQAWYQWQLDRNSTTGKPAMALSQLGEDLVADAKAEMIRVAELVASKRGATLQAKWREADGTFSTRTFNLRDSNGNINLNEFFDYLNTEQFFFGRDGKNVSGTEFAERCKTASSQSACEAALVDYNTFKTDANDVVAKYFKPIKTDYTIVPIPANRELYDGVGSYGGNEFNLNTNPDYSLQKWNVSTLLLHEAAPGHHFQNAYSIEYPPADKPDYIQNVWYTAYAEGWALYTEWLGLEMGIYGELNNNGKPTFVNATGMCKLDLDYTTFQGGIYTDAEECNALQYFGSLNEAQLRNMRLAVDTGIHAKGWSIKQAQNYMDQNSALGDGDIESESYRYAAYVGQAVSYKSGYLVIKDMLEKAQGELGGQFEWAAFHDQLLKYGDQPMEVVETSIENWIKTQQ</sequence>
<dbReference type="RefSeq" id="WP_107349199.1">
    <property type="nucleotide sequence ID" value="NZ_PYMH01000005.1"/>
</dbReference>
<comment type="caution">
    <text evidence="2">The sequence shown here is derived from an EMBL/GenBank/DDBJ whole genome shotgun (WGS) entry which is preliminary data.</text>
</comment>
<gene>
    <name evidence="2" type="ORF">C9I99_12370</name>
</gene>
<dbReference type="Proteomes" id="UP000241222">
    <property type="component" value="Unassembled WGS sequence"/>
</dbReference>
<reference evidence="2 3" key="1">
    <citation type="submission" date="2018-03" db="EMBL/GenBank/DDBJ databases">
        <title>Whole genome sequencing of Histamine producing bacteria.</title>
        <authorList>
            <person name="Butler K."/>
        </authorList>
    </citation>
    <scope>NUCLEOTIDE SEQUENCE [LARGE SCALE GENOMIC DNA]</scope>
    <source>
        <strain evidence="2 3">JCM 13586</strain>
    </source>
</reference>
<evidence type="ECO:0000313" key="3">
    <source>
        <dbReference type="Proteomes" id="UP000241222"/>
    </source>
</evidence>
<keyword evidence="3" id="KW-1185">Reference proteome</keyword>
<organism evidence="2 3">
    <name type="scientific">Photobacterium lutimaris</name>
    <dbReference type="NCBI Taxonomy" id="388278"/>
    <lineage>
        <taxon>Bacteria</taxon>
        <taxon>Pseudomonadati</taxon>
        <taxon>Pseudomonadota</taxon>
        <taxon>Gammaproteobacteria</taxon>
        <taxon>Vibrionales</taxon>
        <taxon>Vibrionaceae</taxon>
        <taxon>Photobacterium</taxon>
    </lineage>
</organism>
<dbReference type="OrthoDB" id="9769898at2"/>